<gene>
    <name evidence="3" type="ORF">K9S39_11920</name>
</gene>
<evidence type="ECO:0000313" key="3">
    <source>
        <dbReference type="EMBL" id="UQA92449.1"/>
    </source>
</evidence>
<proteinExistence type="predicted"/>
<dbReference type="RefSeq" id="WP_248863310.1">
    <property type="nucleotide sequence ID" value="NZ_CP086322.1"/>
</dbReference>
<feature type="domain" description="DUF6777" evidence="2">
    <location>
        <begin position="75"/>
        <end position="237"/>
    </location>
</feature>
<dbReference type="EMBL" id="CP086322">
    <property type="protein sequence ID" value="UQA92449.1"/>
    <property type="molecule type" value="Genomic_DNA"/>
</dbReference>
<keyword evidence="4" id="KW-1185">Reference proteome</keyword>
<evidence type="ECO:0000313" key="4">
    <source>
        <dbReference type="Proteomes" id="UP000830115"/>
    </source>
</evidence>
<feature type="region of interest" description="Disordered" evidence="1">
    <location>
        <begin position="229"/>
        <end position="313"/>
    </location>
</feature>
<sequence>MPRVVIISVAVVAAIILTIVLTRPDGTAGGDELSLQPAAAEGDDPFTKSTADESDAATAPAVPPSATAEGNRAPSVSGGQSGLYGGSQRTSSCDVEQQIAFLQRDPKKAEAFAGVLDMDASAIPSHLRSLTPVQLQRDTRVTNHGYKDGKAIDYQAVLQTGTAVLVDARGLPRVRCRCGNPLTPPVSFEGKAPKEVGEKWSGYQRSNVVFVEKSSAPMEIFILVDPETGQWFKRPNGDTGDTDTPTSPPTETPGTESPTSPGESPTSPPTSETETDTGTPTDAPDGPPAPGTPGPTTEAPGPTPQYRSQPYTD</sequence>
<name>A0ABY4M3W4_9ACTN</name>
<feature type="region of interest" description="Disordered" evidence="1">
    <location>
        <begin position="26"/>
        <end position="89"/>
    </location>
</feature>
<evidence type="ECO:0000256" key="1">
    <source>
        <dbReference type="SAM" id="MobiDB-lite"/>
    </source>
</evidence>
<accession>A0ABY4M3W4</accession>
<organism evidence="3 4">
    <name type="scientific">Streptomyces halobius</name>
    <dbReference type="NCBI Taxonomy" id="2879846"/>
    <lineage>
        <taxon>Bacteria</taxon>
        <taxon>Bacillati</taxon>
        <taxon>Actinomycetota</taxon>
        <taxon>Actinomycetes</taxon>
        <taxon>Kitasatosporales</taxon>
        <taxon>Streptomycetaceae</taxon>
        <taxon>Streptomyces</taxon>
    </lineage>
</organism>
<evidence type="ECO:0000259" key="2">
    <source>
        <dbReference type="Pfam" id="PF20568"/>
    </source>
</evidence>
<feature type="compositionally biased region" description="Low complexity" evidence="1">
    <location>
        <begin position="56"/>
        <end position="68"/>
    </location>
</feature>
<dbReference type="Proteomes" id="UP000830115">
    <property type="component" value="Chromosome"/>
</dbReference>
<protein>
    <recommendedName>
        <fullName evidence="2">DUF6777 domain-containing protein</fullName>
    </recommendedName>
</protein>
<dbReference type="Pfam" id="PF20568">
    <property type="entry name" value="DUF6777"/>
    <property type="match status" value="1"/>
</dbReference>
<reference evidence="3" key="1">
    <citation type="submission" date="2021-10" db="EMBL/GenBank/DDBJ databases">
        <title>Streptomyces nigrumlapis sp.nov.,an antimicrobial producing actinobacterium isolated from Black Gobi rocks.</title>
        <authorList>
            <person name="Wen Y."/>
            <person name="Zhang W."/>
            <person name="Liu X.G."/>
        </authorList>
    </citation>
    <scope>NUCLEOTIDE SEQUENCE</scope>
    <source>
        <strain evidence="3">ST13-2-2</strain>
    </source>
</reference>
<feature type="compositionally biased region" description="Low complexity" evidence="1">
    <location>
        <begin position="252"/>
        <end position="284"/>
    </location>
</feature>
<dbReference type="InterPro" id="IPR046704">
    <property type="entry name" value="DUF6777"/>
</dbReference>